<dbReference type="Proteomes" id="UP000030661">
    <property type="component" value="Unassembled WGS sequence"/>
</dbReference>
<feature type="chain" id="PRO_5001755574" evidence="4">
    <location>
        <begin position="31"/>
        <end position="438"/>
    </location>
</feature>
<comment type="similarity">
    <text evidence="1">Belongs to the bacterial solute-binding protein 1 family.</text>
</comment>
<reference evidence="5" key="1">
    <citation type="journal article" date="2015" name="PeerJ">
        <title>First genomic representation of candidate bacterial phylum KSB3 points to enhanced environmental sensing as a trigger of wastewater bulking.</title>
        <authorList>
            <person name="Sekiguchi Y."/>
            <person name="Ohashi A."/>
            <person name="Parks D.H."/>
            <person name="Yamauchi T."/>
            <person name="Tyson G.W."/>
            <person name="Hugenholtz P."/>
        </authorList>
    </citation>
    <scope>NUCLEOTIDE SEQUENCE [LARGE SCALE GENOMIC DNA]</scope>
</reference>
<protein>
    <submittedName>
        <fullName evidence="5">Bacterial extracellular solute-binding protein, family 1</fullName>
    </submittedName>
</protein>
<organism evidence="5">
    <name type="scientific">Vecturithrix granuli</name>
    <dbReference type="NCBI Taxonomy" id="1499967"/>
    <lineage>
        <taxon>Bacteria</taxon>
        <taxon>Candidatus Moduliflexota</taxon>
        <taxon>Candidatus Vecturitrichia</taxon>
        <taxon>Candidatus Vecturitrichales</taxon>
        <taxon>Candidatus Vecturitrichaceae</taxon>
        <taxon>Candidatus Vecturithrix</taxon>
    </lineage>
</organism>
<dbReference type="HOGENOM" id="CLU_629557_0_0_0"/>
<keyword evidence="3 4" id="KW-0732">Signal</keyword>
<dbReference type="InterPro" id="IPR006059">
    <property type="entry name" value="SBP"/>
</dbReference>
<evidence type="ECO:0000313" key="6">
    <source>
        <dbReference type="Proteomes" id="UP000030661"/>
    </source>
</evidence>
<evidence type="ECO:0000313" key="5">
    <source>
        <dbReference type="EMBL" id="GAK59164.1"/>
    </source>
</evidence>
<evidence type="ECO:0000256" key="2">
    <source>
        <dbReference type="ARBA" id="ARBA00022448"/>
    </source>
</evidence>
<dbReference type="PANTHER" id="PTHR30061:SF50">
    <property type="entry name" value="MALTOSE_MALTODEXTRIN-BINDING PERIPLASMIC PROTEIN"/>
    <property type="match status" value="1"/>
</dbReference>
<accession>A0A081C3K9</accession>
<dbReference type="eggNOG" id="COG1653">
    <property type="taxonomic scope" value="Bacteria"/>
</dbReference>
<keyword evidence="2" id="KW-0813">Transport</keyword>
<dbReference type="PANTHER" id="PTHR30061">
    <property type="entry name" value="MALTOSE-BINDING PERIPLASMIC PROTEIN"/>
    <property type="match status" value="1"/>
</dbReference>
<dbReference type="AlphaFoldDB" id="A0A081C3K9"/>
<dbReference type="SUPFAM" id="SSF53850">
    <property type="entry name" value="Periplasmic binding protein-like II"/>
    <property type="match status" value="1"/>
</dbReference>
<gene>
    <name evidence="5" type="ORF">U27_06140</name>
</gene>
<dbReference type="Pfam" id="PF13416">
    <property type="entry name" value="SBP_bac_8"/>
    <property type="match status" value="1"/>
</dbReference>
<dbReference type="GO" id="GO:0015768">
    <property type="term" value="P:maltose transport"/>
    <property type="evidence" value="ECO:0007669"/>
    <property type="project" value="TreeGrafter"/>
</dbReference>
<dbReference type="GO" id="GO:0055052">
    <property type="term" value="C:ATP-binding cassette (ABC) transporter complex, substrate-binding subunit-containing"/>
    <property type="evidence" value="ECO:0007669"/>
    <property type="project" value="TreeGrafter"/>
</dbReference>
<dbReference type="STRING" id="1499967.U27_06140"/>
<dbReference type="GO" id="GO:0042956">
    <property type="term" value="P:maltodextrin transmembrane transport"/>
    <property type="evidence" value="ECO:0007669"/>
    <property type="project" value="TreeGrafter"/>
</dbReference>
<dbReference type="EMBL" id="DF820469">
    <property type="protein sequence ID" value="GAK59164.1"/>
    <property type="molecule type" value="Genomic_DNA"/>
</dbReference>
<dbReference type="Gene3D" id="3.40.190.10">
    <property type="entry name" value="Periplasmic binding protein-like II"/>
    <property type="match status" value="1"/>
</dbReference>
<evidence type="ECO:0000256" key="4">
    <source>
        <dbReference type="SAM" id="SignalP"/>
    </source>
</evidence>
<keyword evidence="6" id="KW-1185">Reference proteome</keyword>
<dbReference type="GO" id="GO:1901982">
    <property type="term" value="F:maltose binding"/>
    <property type="evidence" value="ECO:0007669"/>
    <property type="project" value="TreeGrafter"/>
</dbReference>
<evidence type="ECO:0000256" key="1">
    <source>
        <dbReference type="ARBA" id="ARBA00008520"/>
    </source>
</evidence>
<feature type="signal peptide" evidence="4">
    <location>
        <begin position="1"/>
        <end position="30"/>
    </location>
</feature>
<sequence>MKTQRFLMCVTALVMMTIGFSFITPDMALAEDSIEIALWGGWPEIEPVYQEVADAYHAKHPNVTIKVLTSPLREFEQKLSATIPADTAACIIEASPYPMQKFLAAGLIPPAPANVVEFMTAAGRFPEALVKDNLAEDGNYYGLNYFQGRHSIYWNKDKFAAAGLTTPPETMEQVIEYAQKLAEYDGDKLISSGLSLRLSGGGSGVGEKFWMYLFPNGGTIIEKTPSGKWHNGYNNEAGRKTVQMYLDLVWKHKADSHEIKHDAEAFELGQTAMFVRESWVIGDAAKKAPNLNFDTAPMPKGERWGDLATGVNLYVSRTCKHPDVAWDFLLFLNSEENLQTLLKKTGWLPQRLDVDLSPVVNETPQYKSFLFSAPDYQIYTYPTLPEFDEILTKFAERLVNAFLDKSLVDNPDGVAKLLEEAAAETDAILKRNGHYGTE</sequence>
<name>A0A081C3K9_VECG1</name>
<evidence type="ECO:0000256" key="3">
    <source>
        <dbReference type="ARBA" id="ARBA00022729"/>
    </source>
</evidence>
<proteinExistence type="inferred from homology"/>